<dbReference type="CDD" id="cd06558">
    <property type="entry name" value="crotonase-like"/>
    <property type="match status" value="1"/>
</dbReference>
<evidence type="ECO:0000259" key="14">
    <source>
        <dbReference type="Pfam" id="PF02737"/>
    </source>
</evidence>
<name>A0A5N3PD08_9HYPH</name>
<dbReference type="InterPro" id="IPR006108">
    <property type="entry name" value="3HC_DH_C"/>
</dbReference>
<proteinExistence type="predicted"/>
<dbReference type="GO" id="GO:0006635">
    <property type="term" value="P:fatty acid beta-oxidation"/>
    <property type="evidence" value="ECO:0007669"/>
    <property type="project" value="UniProtKB-UniPathway"/>
</dbReference>
<dbReference type="OrthoDB" id="9771883at2"/>
<feature type="domain" description="3-hydroxyacyl-CoA dehydrogenase NAD binding" evidence="14">
    <location>
        <begin position="288"/>
        <end position="464"/>
    </location>
</feature>
<evidence type="ECO:0000256" key="10">
    <source>
        <dbReference type="ARBA" id="ARBA00023239"/>
    </source>
</evidence>
<dbReference type="SUPFAM" id="SSF52096">
    <property type="entry name" value="ClpP/crotonase"/>
    <property type="match status" value="1"/>
</dbReference>
<evidence type="ECO:0000313" key="15">
    <source>
        <dbReference type="EMBL" id="KAB0267622.1"/>
    </source>
</evidence>
<dbReference type="Pfam" id="PF00378">
    <property type="entry name" value="ECH_1"/>
    <property type="match status" value="1"/>
</dbReference>
<keyword evidence="7" id="KW-0443">Lipid metabolism</keyword>
<dbReference type="Proteomes" id="UP000325684">
    <property type="component" value="Unassembled WGS sequence"/>
</dbReference>
<comment type="subcellular location">
    <subcellularLocation>
        <location evidence="1">Peroxisome</location>
    </subcellularLocation>
</comment>
<dbReference type="FunFam" id="3.40.50.720:FF:000009">
    <property type="entry name" value="Fatty oxidation complex, alpha subunit"/>
    <property type="match status" value="1"/>
</dbReference>
<organism evidence="15 16">
    <name type="scientific">Microvirga brassicacearum</name>
    <dbReference type="NCBI Taxonomy" id="2580413"/>
    <lineage>
        <taxon>Bacteria</taxon>
        <taxon>Pseudomonadati</taxon>
        <taxon>Pseudomonadota</taxon>
        <taxon>Alphaproteobacteria</taxon>
        <taxon>Hyphomicrobiales</taxon>
        <taxon>Methylobacteriaceae</taxon>
        <taxon>Microvirga</taxon>
    </lineage>
</organism>
<evidence type="ECO:0000256" key="1">
    <source>
        <dbReference type="ARBA" id="ARBA00004275"/>
    </source>
</evidence>
<keyword evidence="3" id="KW-0276">Fatty acid metabolism</keyword>
<evidence type="ECO:0000256" key="11">
    <source>
        <dbReference type="ARBA" id="ARBA00023268"/>
    </source>
</evidence>
<keyword evidence="9" id="KW-0413">Isomerase</keyword>
<dbReference type="Pfam" id="PF02737">
    <property type="entry name" value="3HCDH_N"/>
    <property type="match status" value="1"/>
</dbReference>
<keyword evidence="6" id="KW-0520">NAD</keyword>
<dbReference type="Gene3D" id="3.90.226.10">
    <property type="entry name" value="2-enoyl-CoA Hydratase, Chain A, domain 1"/>
    <property type="match status" value="1"/>
</dbReference>
<evidence type="ECO:0000313" key="16">
    <source>
        <dbReference type="Proteomes" id="UP000325684"/>
    </source>
</evidence>
<dbReference type="InterPro" id="IPR006176">
    <property type="entry name" value="3-OHacyl-CoA_DH_NAD-bd"/>
</dbReference>
<dbReference type="InterPro" id="IPR029045">
    <property type="entry name" value="ClpP/crotonase-like_dom_sf"/>
</dbReference>
<comment type="caution">
    <text evidence="15">The sequence shown here is derived from an EMBL/GenBank/DDBJ whole genome shotgun (WGS) entry which is preliminary data.</text>
</comment>
<dbReference type="Gene3D" id="1.10.1040.50">
    <property type="match status" value="1"/>
</dbReference>
<evidence type="ECO:0000256" key="7">
    <source>
        <dbReference type="ARBA" id="ARBA00023098"/>
    </source>
</evidence>
<comment type="pathway">
    <text evidence="2">Lipid metabolism; fatty acid beta-oxidation.</text>
</comment>
<dbReference type="AlphaFoldDB" id="A0A5N3PD08"/>
<dbReference type="InterPro" id="IPR008927">
    <property type="entry name" value="6-PGluconate_DH-like_C_sf"/>
</dbReference>
<dbReference type="GO" id="GO:0016853">
    <property type="term" value="F:isomerase activity"/>
    <property type="evidence" value="ECO:0007669"/>
    <property type="project" value="UniProtKB-KW"/>
</dbReference>
<evidence type="ECO:0000256" key="12">
    <source>
        <dbReference type="ARBA" id="ARBA00049556"/>
    </source>
</evidence>
<dbReference type="FunFam" id="1.10.1040.50:FF:000006">
    <property type="entry name" value="Peroxisomal bifunctional enzyme"/>
    <property type="match status" value="1"/>
</dbReference>
<dbReference type="InterPro" id="IPR036291">
    <property type="entry name" value="NAD(P)-bd_dom_sf"/>
</dbReference>
<keyword evidence="8" id="KW-0576">Peroxisome</keyword>
<comment type="catalytic activity">
    <reaction evidence="12">
        <text>a (3S)-3-hydroxyacyl-CoA + NAD(+) = a 3-oxoacyl-CoA + NADH + H(+)</text>
        <dbReference type="Rhea" id="RHEA:22432"/>
        <dbReference type="ChEBI" id="CHEBI:15378"/>
        <dbReference type="ChEBI" id="CHEBI:57318"/>
        <dbReference type="ChEBI" id="CHEBI:57540"/>
        <dbReference type="ChEBI" id="CHEBI:57945"/>
        <dbReference type="ChEBI" id="CHEBI:90726"/>
        <dbReference type="EC" id="1.1.1.35"/>
    </reaction>
</comment>
<sequence>MSDQSVRFETEGDIAFIVIANPPVNAASIAVRAGLREAVVRLAADSSLIAGVIIGDGKTFVAGADIKEFGKPPLAPELPAVIEDIERCPKPLAAAIHGAALGGGFELALACDARIATLEAVVGLPEVQLGLIPGAGGTQRLPRLVGIAKAIDLVVSGKRLRAPEALALGIIDQIADSGSLREAAATFARGSRKRVLGTLRVPADLPGDITMAEDAALKSGRGREAVREAVEAVKRAGSMPFAAALQEERSVFQRLRNGEEAAALRYNFFAERQAGRLKDRAHPREVKTVGVVGAGTMGAGIAAVFAAGGFDVVLTDAKADILERAKSRIAEALGDLVRGGKIEARAADEALARIGYFHDLTAVATADLVIEAVFEELRVKSDVLQRLGAIVRKDAVIASNTSYLDLDLLAEATARPSDVVGLHFFAPVHRMRLVEVVRGAMTAPDVLATGVAVARAIGKLPVIAGVCEGFIGNRIYAKYRAQCEFMLQEGALPNEIDQAIERLGFAMGPFAVSDLSGLDIAWLTRKRKAVDRDPRERYVAIADRLCEMGRLGRKAGAGWYDYAETTSGRGKADPIVNTIVREEAEKHGPSRTFTDHEIQQRALGAIVNEAALIVEEGIARSAADVDLVMVNGYGFSKFRGGPLFVASRMDNAEVISMIDAVDQAVGFGFKRGDSIGLLNAIRG</sequence>
<evidence type="ECO:0000256" key="8">
    <source>
        <dbReference type="ARBA" id="ARBA00023140"/>
    </source>
</evidence>
<evidence type="ECO:0000256" key="4">
    <source>
        <dbReference type="ARBA" id="ARBA00022963"/>
    </source>
</evidence>
<feature type="domain" description="3-hydroxyacyl-CoA dehydrogenase C-terminal" evidence="13">
    <location>
        <begin position="469"/>
        <end position="562"/>
    </location>
</feature>
<accession>A0A5N3PD08</accession>
<protein>
    <submittedName>
        <fullName evidence="15">3-hydroxyacyl-CoA dehydrogenase</fullName>
    </submittedName>
</protein>
<dbReference type="InterPro" id="IPR001753">
    <property type="entry name" value="Enoyl-CoA_hydra/iso"/>
</dbReference>
<evidence type="ECO:0000256" key="2">
    <source>
        <dbReference type="ARBA" id="ARBA00005005"/>
    </source>
</evidence>
<dbReference type="GO" id="GO:0003857">
    <property type="term" value="F:(3S)-3-hydroxyacyl-CoA dehydrogenase (NAD+) activity"/>
    <property type="evidence" value="ECO:0007669"/>
    <property type="project" value="UniProtKB-EC"/>
</dbReference>
<evidence type="ECO:0000256" key="3">
    <source>
        <dbReference type="ARBA" id="ARBA00022832"/>
    </source>
</evidence>
<evidence type="ECO:0000256" key="9">
    <source>
        <dbReference type="ARBA" id="ARBA00023235"/>
    </source>
</evidence>
<dbReference type="UniPathway" id="UPA00659"/>
<dbReference type="SUPFAM" id="SSF48179">
    <property type="entry name" value="6-phosphogluconate dehydrogenase C-terminal domain-like"/>
    <property type="match status" value="2"/>
</dbReference>
<reference evidence="15 16" key="1">
    <citation type="journal article" date="2019" name="Microorganisms">
        <title>Genome Insights into the Novel Species Microvirga brassicacearum, a Rapeseed Endophyte with Biotechnological Potential.</title>
        <authorList>
            <person name="Jimenez-Gomez A."/>
            <person name="Saati-Santamaria Z."/>
            <person name="Igual J.M."/>
            <person name="Rivas R."/>
            <person name="Mateos P.F."/>
            <person name="Garcia-Fraile P."/>
        </authorList>
    </citation>
    <scope>NUCLEOTIDE SEQUENCE [LARGE SCALE GENOMIC DNA]</scope>
    <source>
        <strain evidence="15 16">CDVBN77</strain>
    </source>
</reference>
<dbReference type="Gene3D" id="3.40.50.720">
    <property type="entry name" value="NAD(P)-binding Rossmann-like Domain"/>
    <property type="match status" value="1"/>
</dbReference>
<keyword evidence="16" id="KW-1185">Reference proteome</keyword>
<dbReference type="PANTHER" id="PTHR23309:SF51">
    <property type="entry name" value="3-HYDROXYACYL-COA DEHYDROGENASE-RELATED"/>
    <property type="match status" value="1"/>
</dbReference>
<keyword evidence="5" id="KW-0560">Oxidoreductase</keyword>
<dbReference type="Pfam" id="PF00725">
    <property type="entry name" value="3HCDH"/>
    <property type="match status" value="1"/>
</dbReference>
<dbReference type="PANTHER" id="PTHR23309">
    <property type="entry name" value="3-HYDROXYACYL-COA DEHYROGENASE"/>
    <property type="match status" value="1"/>
</dbReference>
<evidence type="ECO:0000256" key="5">
    <source>
        <dbReference type="ARBA" id="ARBA00023002"/>
    </source>
</evidence>
<gene>
    <name evidence="15" type="ORF">FEZ63_10075</name>
</gene>
<evidence type="ECO:0000259" key="13">
    <source>
        <dbReference type="Pfam" id="PF00725"/>
    </source>
</evidence>
<keyword evidence="10" id="KW-0456">Lyase</keyword>
<keyword evidence="11" id="KW-0511">Multifunctional enzyme</keyword>
<dbReference type="RefSeq" id="WP_150943863.1">
    <property type="nucleotide sequence ID" value="NZ_VCMV01000013.1"/>
</dbReference>
<dbReference type="EMBL" id="VCMV01000013">
    <property type="protein sequence ID" value="KAB0267622.1"/>
    <property type="molecule type" value="Genomic_DNA"/>
</dbReference>
<keyword evidence="4" id="KW-0442">Lipid degradation</keyword>
<evidence type="ECO:0000256" key="6">
    <source>
        <dbReference type="ARBA" id="ARBA00023027"/>
    </source>
</evidence>
<dbReference type="SUPFAM" id="SSF51735">
    <property type="entry name" value="NAD(P)-binding Rossmann-fold domains"/>
    <property type="match status" value="1"/>
</dbReference>
<dbReference type="GO" id="GO:0070403">
    <property type="term" value="F:NAD+ binding"/>
    <property type="evidence" value="ECO:0007669"/>
    <property type="project" value="InterPro"/>
</dbReference>
<dbReference type="GO" id="GO:0004300">
    <property type="term" value="F:enoyl-CoA hydratase activity"/>
    <property type="evidence" value="ECO:0007669"/>
    <property type="project" value="UniProtKB-ARBA"/>
</dbReference>